<sequence length="176" mass="19821">MRLRFATLATHMEQYIQGQWRDLVDRAYTKFVSASLSAMNLLPSPPMQTALKIPLSPWFTLVSQCASLGDRAQVEQLVLYIAILEGMVQVPTLTREVVVKVCWNGLVGFSSFWYTLAHNMDRRELLLLNVEQVHDSLASIVVYKQSKGIMSTQMELSKGQALMKENLAQGMALLQS</sequence>
<proteinExistence type="predicted"/>
<evidence type="ECO:0000313" key="1">
    <source>
        <dbReference type="EMBL" id="KAG6429941.1"/>
    </source>
</evidence>
<gene>
    <name evidence="1" type="ORF">SASPL_107998</name>
</gene>
<comment type="caution">
    <text evidence="1">The sequence shown here is derived from an EMBL/GenBank/DDBJ whole genome shotgun (WGS) entry which is preliminary data.</text>
</comment>
<dbReference type="AlphaFoldDB" id="A0A8X9A713"/>
<reference evidence="1" key="1">
    <citation type="submission" date="2018-01" db="EMBL/GenBank/DDBJ databases">
        <authorList>
            <person name="Mao J.F."/>
        </authorList>
    </citation>
    <scope>NUCLEOTIDE SEQUENCE</scope>
    <source>
        <strain evidence="1">Huo1</strain>
        <tissue evidence="1">Leaf</tissue>
    </source>
</reference>
<dbReference type="Proteomes" id="UP000298416">
    <property type="component" value="Unassembled WGS sequence"/>
</dbReference>
<organism evidence="1">
    <name type="scientific">Salvia splendens</name>
    <name type="common">Scarlet sage</name>
    <dbReference type="NCBI Taxonomy" id="180675"/>
    <lineage>
        <taxon>Eukaryota</taxon>
        <taxon>Viridiplantae</taxon>
        <taxon>Streptophyta</taxon>
        <taxon>Embryophyta</taxon>
        <taxon>Tracheophyta</taxon>
        <taxon>Spermatophyta</taxon>
        <taxon>Magnoliopsida</taxon>
        <taxon>eudicotyledons</taxon>
        <taxon>Gunneridae</taxon>
        <taxon>Pentapetalae</taxon>
        <taxon>asterids</taxon>
        <taxon>lamiids</taxon>
        <taxon>Lamiales</taxon>
        <taxon>Lamiaceae</taxon>
        <taxon>Nepetoideae</taxon>
        <taxon>Mentheae</taxon>
        <taxon>Salviinae</taxon>
        <taxon>Salvia</taxon>
        <taxon>Salvia subgen. Calosphace</taxon>
        <taxon>core Calosphace</taxon>
    </lineage>
</organism>
<reference evidence="1" key="2">
    <citation type="submission" date="2020-08" db="EMBL/GenBank/DDBJ databases">
        <title>Plant Genome Project.</title>
        <authorList>
            <person name="Zhang R.-G."/>
        </authorList>
    </citation>
    <scope>NUCLEOTIDE SEQUENCE</scope>
    <source>
        <strain evidence="1">Huo1</strain>
        <tissue evidence="1">Leaf</tissue>
    </source>
</reference>
<evidence type="ECO:0000313" key="2">
    <source>
        <dbReference type="Proteomes" id="UP000298416"/>
    </source>
</evidence>
<protein>
    <submittedName>
        <fullName evidence="1">Uncharacterized protein</fullName>
    </submittedName>
</protein>
<dbReference type="EMBL" id="PNBA02000003">
    <property type="protein sequence ID" value="KAG6429941.1"/>
    <property type="molecule type" value="Genomic_DNA"/>
</dbReference>
<accession>A0A8X9A713</accession>
<keyword evidence="2" id="KW-1185">Reference proteome</keyword>
<name>A0A8X9A713_SALSN</name>